<organism evidence="9 10">
    <name type="scientific">Chitinophaga defluvii</name>
    <dbReference type="NCBI Taxonomy" id="3163343"/>
    <lineage>
        <taxon>Bacteria</taxon>
        <taxon>Pseudomonadati</taxon>
        <taxon>Bacteroidota</taxon>
        <taxon>Chitinophagia</taxon>
        <taxon>Chitinophagales</taxon>
        <taxon>Chitinophagaceae</taxon>
        <taxon>Chitinophaga</taxon>
    </lineage>
</organism>
<keyword evidence="3 6" id="KW-0812">Transmembrane</keyword>
<evidence type="ECO:0000256" key="6">
    <source>
        <dbReference type="SAM" id="Phobius"/>
    </source>
</evidence>
<proteinExistence type="predicted"/>
<dbReference type="Proteomes" id="UP001549749">
    <property type="component" value="Unassembled WGS sequence"/>
</dbReference>
<evidence type="ECO:0000256" key="1">
    <source>
        <dbReference type="ARBA" id="ARBA00004651"/>
    </source>
</evidence>
<evidence type="ECO:0000259" key="8">
    <source>
        <dbReference type="Pfam" id="PF12704"/>
    </source>
</evidence>
<dbReference type="PANTHER" id="PTHR30572">
    <property type="entry name" value="MEMBRANE COMPONENT OF TRANSPORTER-RELATED"/>
    <property type="match status" value="1"/>
</dbReference>
<evidence type="ECO:0000256" key="2">
    <source>
        <dbReference type="ARBA" id="ARBA00022475"/>
    </source>
</evidence>
<feature type="domain" description="ABC3 transporter permease C-terminal" evidence="7">
    <location>
        <begin position="299"/>
        <end position="415"/>
    </location>
</feature>
<reference evidence="9 10" key="1">
    <citation type="submission" date="2024-06" db="EMBL/GenBank/DDBJ databases">
        <title>Chitinophaga defluvii sp. nov., isolated from municipal sewage.</title>
        <authorList>
            <person name="Zhang L."/>
        </authorList>
    </citation>
    <scope>NUCLEOTIDE SEQUENCE [LARGE SCALE GENOMIC DNA]</scope>
    <source>
        <strain evidence="9 10">H8</strain>
    </source>
</reference>
<comment type="caution">
    <text evidence="9">The sequence shown here is derived from an EMBL/GenBank/DDBJ whole genome shotgun (WGS) entry which is preliminary data.</text>
</comment>
<protein>
    <submittedName>
        <fullName evidence="9">ABC transporter permease</fullName>
    </submittedName>
</protein>
<dbReference type="InterPro" id="IPR050250">
    <property type="entry name" value="Macrolide_Exporter_MacB"/>
</dbReference>
<evidence type="ECO:0000256" key="4">
    <source>
        <dbReference type="ARBA" id="ARBA00022989"/>
    </source>
</evidence>
<dbReference type="EMBL" id="JBEXAC010000002">
    <property type="protein sequence ID" value="MET6998958.1"/>
    <property type="molecule type" value="Genomic_DNA"/>
</dbReference>
<accession>A0ABV2T7D8</accession>
<evidence type="ECO:0000313" key="9">
    <source>
        <dbReference type="EMBL" id="MET6998958.1"/>
    </source>
</evidence>
<feature type="transmembrane region" description="Helical" evidence="6">
    <location>
        <begin position="771"/>
        <end position="790"/>
    </location>
</feature>
<feature type="transmembrane region" description="Helical" evidence="6">
    <location>
        <begin position="339"/>
        <end position="366"/>
    </location>
</feature>
<feature type="domain" description="ABC3 transporter permease C-terminal" evidence="7">
    <location>
        <begin position="689"/>
        <end position="796"/>
    </location>
</feature>
<keyword evidence="10" id="KW-1185">Reference proteome</keyword>
<evidence type="ECO:0000313" key="10">
    <source>
        <dbReference type="Proteomes" id="UP001549749"/>
    </source>
</evidence>
<feature type="transmembrane region" description="Helical" evidence="6">
    <location>
        <begin position="431"/>
        <end position="454"/>
    </location>
</feature>
<evidence type="ECO:0000259" key="7">
    <source>
        <dbReference type="Pfam" id="PF02687"/>
    </source>
</evidence>
<feature type="transmembrane region" description="Helical" evidence="6">
    <location>
        <begin position="684"/>
        <end position="708"/>
    </location>
</feature>
<evidence type="ECO:0000256" key="3">
    <source>
        <dbReference type="ARBA" id="ARBA00022692"/>
    </source>
</evidence>
<evidence type="ECO:0000256" key="5">
    <source>
        <dbReference type="ARBA" id="ARBA00023136"/>
    </source>
</evidence>
<feature type="domain" description="MacB-like periplasmic core" evidence="8">
    <location>
        <begin position="534"/>
        <end position="606"/>
    </location>
</feature>
<dbReference type="Pfam" id="PF12704">
    <property type="entry name" value="MacB_PCD"/>
    <property type="match status" value="2"/>
</dbReference>
<feature type="domain" description="MacB-like periplasmic core" evidence="8">
    <location>
        <begin position="21"/>
        <end position="237"/>
    </location>
</feature>
<dbReference type="InterPro" id="IPR003838">
    <property type="entry name" value="ABC3_permease_C"/>
</dbReference>
<keyword evidence="5 6" id="KW-0472">Membrane</keyword>
<feature type="transmembrane region" description="Helical" evidence="6">
    <location>
        <begin position="386"/>
        <end position="410"/>
    </location>
</feature>
<feature type="transmembrane region" description="Helical" evidence="6">
    <location>
        <begin position="291"/>
        <end position="312"/>
    </location>
</feature>
<feature type="transmembrane region" description="Helical" evidence="6">
    <location>
        <begin position="20"/>
        <end position="42"/>
    </location>
</feature>
<keyword evidence="2" id="KW-1003">Cell membrane</keyword>
<comment type="subcellular location">
    <subcellularLocation>
        <location evidence="1">Cell membrane</location>
        <topology evidence="1">Multi-pass membrane protein</topology>
    </subcellularLocation>
</comment>
<sequence>MIKNYLLIAWRNLLKQKLFAAINIVGMAVAFCAALLLLLTAYREWSFDKMLPNRKQVHQLYFEEHWPGRTEENVSMPAPIAPALQQECPGVQYVTRYVGGNNLVQYKDQEYQYLMKYVDADFLRVFPYPLLKGSGADALRQTDQVVITEKIANNIFKGEDPIGKTIKIKQGDNWMPVAVAAIAKDIPDNSSIEFDLLLRFETQRDYAATKDSWGQSSYNVFVQLNPHTTATAFEQQSKTLVNKYYADKIRDLKRDGAVPDASGGLVLLKTIPLEDIRFNRITPLSDGASKFYPWLMVGLGLMITLVSSINFINLSIARSFTRSAEIGLRKALGAMRNQLIIQFWSEAFIVCGIALIFGVILAYFLIPSFNTLFSNNVSLGILKNVRLIVVLFLGFLGITLVAGGYPAWLVARFNIVQVLKGKINMGSQSNIRNGLIIVQFAVAILLISCTAIAWQQLNYMHTRSLGFDKQQVISIPVDSKTDGWKSLNLLRNRLASTPDVLSITASELNLGSGRDGHLGTSRVGFDYKGRAVKTHWLSVDYDYTKTLGLTLLGGRDFSRTYGNDSNAVVINEKMVAQLGEKEPIGIYLDLGDGEKVQIIGVIKDYNFESLHKNIEPLTINMQSKENGGYPHYIFVRVLPKNLAGAMHTVEKIWQEINPQSAFEGSFLDENADRQYRREARFSKIFVSGAILAIIISCMGLFAVTLLVLTQKRKEIGIRKVLGASVNGIVMLIAKDFIKLVAIAIFIAAPLAWFAMHQWLKGFAYRIDIQWWLFAITGLLAMLIAFVTISFQSVKAALANPVKSLHAE</sequence>
<feature type="transmembrane region" description="Helical" evidence="6">
    <location>
        <begin position="739"/>
        <end position="759"/>
    </location>
</feature>
<dbReference type="Pfam" id="PF02687">
    <property type="entry name" value="FtsX"/>
    <property type="match status" value="2"/>
</dbReference>
<gene>
    <name evidence="9" type="ORF">ABR189_16350</name>
</gene>
<dbReference type="InterPro" id="IPR025857">
    <property type="entry name" value="MacB_PCD"/>
</dbReference>
<dbReference type="PANTHER" id="PTHR30572:SF18">
    <property type="entry name" value="ABC-TYPE MACROLIDE FAMILY EXPORT SYSTEM PERMEASE COMPONENT 2"/>
    <property type="match status" value="1"/>
</dbReference>
<name>A0ABV2T7D8_9BACT</name>
<keyword evidence="4 6" id="KW-1133">Transmembrane helix</keyword>
<dbReference type="RefSeq" id="WP_354661525.1">
    <property type="nucleotide sequence ID" value="NZ_JBEXAC010000002.1"/>
</dbReference>